<protein>
    <recommendedName>
        <fullName evidence="3">Galactosyltransferase C-terminal domain-containing protein</fullName>
    </recommendedName>
</protein>
<dbReference type="SUPFAM" id="SSF53448">
    <property type="entry name" value="Nucleotide-diphospho-sugar transferases"/>
    <property type="match status" value="1"/>
</dbReference>
<evidence type="ECO:0008006" key="3">
    <source>
        <dbReference type="Google" id="ProtNLM"/>
    </source>
</evidence>
<reference evidence="1 2" key="1">
    <citation type="journal article" date="2014" name="Nat. Commun.">
        <title>Klebsormidium flaccidum genome reveals primary factors for plant terrestrial adaptation.</title>
        <authorList>
            <person name="Hori K."/>
            <person name="Maruyama F."/>
            <person name="Fujisawa T."/>
            <person name="Togashi T."/>
            <person name="Yamamoto N."/>
            <person name="Seo M."/>
            <person name="Sato S."/>
            <person name="Yamada T."/>
            <person name="Mori H."/>
            <person name="Tajima N."/>
            <person name="Moriyama T."/>
            <person name="Ikeuchi M."/>
            <person name="Watanabe M."/>
            <person name="Wada H."/>
            <person name="Kobayashi K."/>
            <person name="Saito M."/>
            <person name="Masuda T."/>
            <person name="Sasaki-Sekimoto Y."/>
            <person name="Mashiguchi K."/>
            <person name="Awai K."/>
            <person name="Shimojima M."/>
            <person name="Masuda S."/>
            <person name="Iwai M."/>
            <person name="Nobusawa T."/>
            <person name="Narise T."/>
            <person name="Kondo S."/>
            <person name="Saito H."/>
            <person name="Sato R."/>
            <person name="Murakawa M."/>
            <person name="Ihara Y."/>
            <person name="Oshima-Yamada Y."/>
            <person name="Ohtaka K."/>
            <person name="Satoh M."/>
            <person name="Sonobe K."/>
            <person name="Ishii M."/>
            <person name="Ohtani R."/>
            <person name="Kanamori-Sato M."/>
            <person name="Honoki R."/>
            <person name="Miyazaki D."/>
            <person name="Mochizuki H."/>
            <person name="Umetsu J."/>
            <person name="Higashi K."/>
            <person name="Shibata D."/>
            <person name="Kamiya Y."/>
            <person name="Sato N."/>
            <person name="Nakamura Y."/>
            <person name="Tabata S."/>
            <person name="Ida S."/>
            <person name="Kurokawa K."/>
            <person name="Ohta H."/>
        </authorList>
    </citation>
    <scope>NUCLEOTIDE SEQUENCE [LARGE SCALE GENOMIC DNA]</scope>
    <source>
        <strain evidence="1 2">NIES-2285</strain>
    </source>
</reference>
<name>A0A1Y1I2E4_KLENI</name>
<accession>A0A1Y1I2E4</accession>
<dbReference type="InterPro" id="IPR029044">
    <property type="entry name" value="Nucleotide-diphossugar_trans"/>
</dbReference>
<dbReference type="Proteomes" id="UP000054558">
    <property type="component" value="Unassembled WGS sequence"/>
</dbReference>
<gene>
    <name evidence="1" type="ORF">KFL_002190470</name>
</gene>
<sequence length="372" mass="41498">MDDALRHSTAILALRIDSEDRLRNTRRCLVYLLSRFAGLRIIVREDGVEARVRELLRSADVAAYGDRVRYSFVEEHSEIFHRTKRLNECLKQVETPVTIIHDVDVILPVTSMLEAQRMITEEGYGAVTPFTNPPGCTDVPQWDADLLVSDVSTHDRLAVIHRNHFAGNGFSLFVATKRYAEGGGENEDFVSYGPEDDARLYSHTRLGLRYGRVRGRVFHMEHQRGVNSSPSNPLFVSNTESAPTIAEIMAAAAYCVHTDDVVEAVSQRNTPLTLCKAQFENAGAYVEFVEVLRRLLEASLHVASSPCANCGFTDVALSRMLNSRNMTLVTFRDERERKGAGSVTCDFDKDSCIVYLEGASDGTARVKRVCAC</sequence>
<keyword evidence="2" id="KW-1185">Reference proteome</keyword>
<proteinExistence type="predicted"/>
<organism evidence="1 2">
    <name type="scientific">Klebsormidium nitens</name>
    <name type="common">Green alga</name>
    <name type="synonym">Ulothrix nitens</name>
    <dbReference type="NCBI Taxonomy" id="105231"/>
    <lineage>
        <taxon>Eukaryota</taxon>
        <taxon>Viridiplantae</taxon>
        <taxon>Streptophyta</taxon>
        <taxon>Klebsormidiophyceae</taxon>
        <taxon>Klebsormidiales</taxon>
        <taxon>Klebsormidiaceae</taxon>
        <taxon>Klebsormidium</taxon>
    </lineage>
</organism>
<evidence type="ECO:0000313" key="2">
    <source>
        <dbReference type="Proteomes" id="UP000054558"/>
    </source>
</evidence>
<dbReference type="Gene3D" id="3.90.550.10">
    <property type="entry name" value="Spore Coat Polysaccharide Biosynthesis Protein SpsA, Chain A"/>
    <property type="match status" value="1"/>
</dbReference>
<dbReference type="AlphaFoldDB" id="A0A1Y1I2E4"/>
<dbReference type="OMA" id="NEDFYGW"/>
<evidence type="ECO:0000313" key="1">
    <source>
        <dbReference type="EMBL" id="GAQ85095.1"/>
    </source>
</evidence>
<dbReference type="EMBL" id="DF237168">
    <property type="protein sequence ID" value="GAQ85095.1"/>
    <property type="molecule type" value="Genomic_DNA"/>
</dbReference>